<accession>A0A9X2A9E8</accession>
<dbReference type="EMBL" id="JAKVTV010000001">
    <property type="protein sequence ID" value="MCH4821622.1"/>
    <property type="molecule type" value="Genomic_DNA"/>
</dbReference>
<protein>
    <submittedName>
        <fullName evidence="1">Uncharacterized protein</fullName>
    </submittedName>
</protein>
<dbReference type="Proteomes" id="UP001139226">
    <property type="component" value="Unassembled WGS sequence"/>
</dbReference>
<proteinExistence type="predicted"/>
<sequence length="76" mass="9060">MELPKFILGDNTDLPDSIFVIHTEFPRFIIDLKDDEVEWLEDFDKEDEKELSSEAESLITQANEFYDREVNRYEEG</sequence>
<dbReference type="RefSeq" id="WP_240711759.1">
    <property type="nucleotide sequence ID" value="NZ_JAKVTV010000001.1"/>
</dbReference>
<evidence type="ECO:0000313" key="2">
    <source>
        <dbReference type="Proteomes" id="UP001139226"/>
    </source>
</evidence>
<keyword evidence="2" id="KW-1185">Reference proteome</keyword>
<evidence type="ECO:0000313" key="1">
    <source>
        <dbReference type="EMBL" id="MCH4821622.1"/>
    </source>
</evidence>
<organism evidence="1 2">
    <name type="scientific">Christiangramia lutea</name>
    <dbReference type="NCBI Taxonomy" id="1607951"/>
    <lineage>
        <taxon>Bacteria</taxon>
        <taxon>Pseudomonadati</taxon>
        <taxon>Bacteroidota</taxon>
        <taxon>Flavobacteriia</taxon>
        <taxon>Flavobacteriales</taxon>
        <taxon>Flavobacteriaceae</taxon>
        <taxon>Christiangramia</taxon>
    </lineage>
</organism>
<dbReference type="AlphaFoldDB" id="A0A9X2A9E8"/>
<name>A0A9X2A9E8_9FLAO</name>
<reference evidence="1" key="1">
    <citation type="submission" date="2022-03" db="EMBL/GenBank/DDBJ databases">
        <title>Gramella crocea sp. nov., isolated from activated sludge of a seafood processing plant.</title>
        <authorList>
            <person name="Zhang X."/>
        </authorList>
    </citation>
    <scope>NUCLEOTIDE SEQUENCE</scope>
    <source>
        <strain evidence="1">YJ019</strain>
    </source>
</reference>
<gene>
    <name evidence="1" type="ORF">ML462_00415</name>
</gene>
<comment type="caution">
    <text evidence="1">The sequence shown here is derived from an EMBL/GenBank/DDBJ whole genome shotgun (WGS) entry which is preliminary data.</text>
</comment>